<evidence type="ECO:0000313" key="3">
    <source>
        <dbReference type="Proteomes" id="UP000256769"/>
    </source>
</evidence>
<proteinExistence type="predicted"/>
<reference evidence="2 3" key="1">
    <citation type="journal article" date="2007" name="Int. J. Syst. Evol. Microbiol.">
        <title>Chryseobacterium flavum sp. nov., isolated from polluted soil.</title>
        <authorList>
            <person name="Zhou Y."/>
            <person name="Dong J."/>
            <person name="Wang X."/>
            <person name="Huang X."/>
            <person name="Zhang K.Y."/>
            <person name="Zhang Y.Q."/>
            <person name="Guo Y.F."/>
            <person name="Lai R."/>
            <person name="Li W.J."/>
        </authorList>
    </citation>
    <scope>NUCLEOTIDE SEQUENCE [LARGE SCALE GENOMIC DNA]</scope>
    <source>
        <strain evidence="2 3">KCTC 12877</strain>
    </source>
</reference>
<organism evidence="2 3">
    <name type="scientific">Chryseobacterium flavum</name>
    <dbReference type="NCBI Taxonomy" id="415851"/>
    <lineage>
        <taxon>Bacteria</taxon>
        <taxon>Pseudomonadati</taxon>
        <taxon>Bacteroidota</taxon>
        <taxon>Flavobacteriia</taxon>
        <taxon>Flavobacteriales</taxon>
        <taxon>Weeksellaceae</taxon>
        <taxon>Chryseobacterium group</taxon>
        <taxon>Chryseobacterium</taxon>
    </lineage>
</organism>
<feature type="transmembrane region" description="Helical" evidence="1">
    <location>
        <begin position="160"/>
        <end position="179"/>
    </location>
</feature>
<dbReference type="AlphaFoldDB" id="A0A3D9CM66"/>
<evidence type="ECO:0008006" key="4">
    <source>
        <dbReference type="Google" id="ProtNLM"/>
    </source>
</evidence>
<evidence type="ECO:0000313" key="2">
    <source>
        <dbReference type="EMBL" id="REC66876.1"/>
    </source>
</evidence>
<comment type="caution">
    <text evidence="2">The sequence shown here is derived from an EMBL/GenBank/DDBJ whole genome shotgun (WGS) entry which is preliminary data.</text>
</comment>
<feature type="transmembrane region" description="Helical" evidence="1">
    <location>
        <begin position="31"/>
        <end position="53"/>
    </location>
</feature>
<protein>
    <recommendedName>
        <fullName evidence="4">SMODS and SLOG-associating 2TM effector domain-containing protein</fullName>
    </recommendedName>
</protein>
<keyword evidence="1" id="KW-0812">Transmembrane</keyword>
<dbReference type="EMBL" id="QNUE01000007">
    <property type="protein sequence ID" value="REC66876.1"/>
    <property type="molecule type" value="Genomic_DNA"/>
</dbReference>
<sequence length="207" mass="25188">MKIFEVESKLETNLKQLEFYYELFDKLESKYSFLIVIYSFIFLYTIELFKFFIEVKFLDINIIFTLLFALFVILLTVSLVLTYQLQKPIDIYYTHEPNYYYNDILNEYKKKLNIGDDINEDQEYLLNEYVNITYLQEQEIALSKNIKAYRSKRKKYYHNFNVILVTLILYVITSSFVIFEKRKENNSFDLKNYKEIINYLNSSKDGR</sequence>
<keyword evidence="3" id="KW-1185">Reference proteome</keyword>
<name>A0A3D9CM66_9FLAO</name>
<dbReference type="Proteomes" id="UP000256769">
    <property type="component" value="Unassembled WGS sequence"/>
</dbReference>
<evidence type="ECO:0000256" key="1">
    <source>
        <dbReference type="SAM" id="Phobius"/>
    </source>
</evidence>
<dbReference type="OrthoDB" id="674736at2"/>
<dbReference type="RefSeq" id="WP_115959700.1">
    <property type="nucleotide sequence ID" value="NZ_JBEPLQ010000001.1"/>
</dbReference>
<gene>
    <name evidence="2" type="ORF">DRF59_11265</name>
</gene>
<keyword evidence="1" id="KW-0472">Membrane</keyword>
<accession>A0A3D9CM66</accession>
<feature type="transmembrane region" description="Helical" evidence="1">
    <location>
        <begin position="60"/>
        <end position="83"/>
    </location>
</feature>
<keyword evidence="1" id="KW-1133">Transmembrane helix</keyword>